<gene>
    <name evidence="1" type="ORF">H8892_02005</name>
</gene>
<comment type="caution">
    <text evidence="1">The sequence shown here is derived from an EMBL/GenBank/DDBJ whole genome shotgun (WGS) entry which is preliminary data.</text>
</comment>
<evidence type="ECO:0000313" key="1">
    <source>
        <dbReference type="EMBL" id="MBC6000727.1"/>
    </source>
</evidence>
<reference evidence="1 2" key="1">
    <citation type="submission" date="2020-08" db="EMBL/GenBank/DDBJ databases">
        <authorList>
            <person name="Liu C."/>
            <person name="Sun Q."/>
        </authorList>
    </citation>
    <scope>NUCLEOTIDE SEQUENCE [LARGE SCALE GENOMIC DNA]</scope>
    <source>
        <strain evidence="1 2">NSJ-78</strain>
    </source>
</reference>
<dbReference type="Proteomes" id="UP000640363">
    <property type="component" value="Unassembled WGS sequence"/>
</dbReference>
<protein>
    <submittedName>
        <fullName evidence="1">DNA-3-methyladenine glycosylase I</fullName>
    </submittedName>
</protein>
<dbReference type="InterPro" id="IPR052891">
    <property type="entry name" value="DNA-3mA_glycosylase"/>
</dbReference>
<name>A0ABR7JV33_9FIRM</name>
<dbReference type="Gene3D" id="1.10.340.30">
    <property type="entry name" value="Hypothetical protein, domain 2"/>
    <property type="match status" value="1"/>
</dbReference>
<accession>A0ABR7JV33</accession>
<dbReference type="Pfam" id="PF03352">
    <property type="entry name" value="Adenine_glyco"/>
    <property type="match status" value="1"/>
</dbReference>
<proteinExistence type="predicted"/>
<dbReference type="SUPFAM" id="SSF48150">
    <property type="entry name" value="DNA-glycosylase"/>
    <property type="match status" value="1"/>
</dbReference>
<sequence>MGTWRCIMKKITCEWPTTPLYHEYHDYEWGRPIHDDQLQFEHLCLESLQCGLSWLTILNKRNIIRACFDHFDIDAVAAYGESDIERIMQTEGMLKYRPKIEAIINNAAAFKRIQSEFGSFCNYIWGFTNYKTIIYENHPEGHFPTKNGLSTRISKDLKQRGFKFVGPVTIYSHLQASGLINDHGKDCPCFEEINKTTDIVRLPIDDEA</sequence>
<dbReference type="PANTHER" id="PTHR30037:SF4">
    <property type="entry name" value="DNA-3-METHYLADENINE GLYCOSYLASE I"/>
    <property type="match status" value="1"/>
</dbReference>
<organism evidence="1 2">
    <name type="scientific">Veillonella hominis</name>
    <dbReference type="NCBI Taxonomy" id="2764330"/>
    <lineage>
        <taxon>Bacteria</taxon>
        <taxon>Bacillati</taxon>
        <taxon>Bacillota</taxon>
        <taxon>Negativicutes</taxon>
        <taxon>Veillonellales</taxon>
        <taxon>Veillonellaceae</taxon>
        <taxon>Veillonella</taxon>
    </lineage>
</organism>
<dbReference type="EMBL" id="JACRWI010000001">
    <property type="protein sequence ID" value="MBC6000727.1"/>
    <property type="molecule type" value="Genomic_DNA"/>
</dbReference>
<dbReference type="InterPro" id="IPR011257">
    <property type="entry name" value="DNA_glycosylase"/>
</dbReference>
<dbReference type="PANTHER" id="PTHR30037">
    <property type="entry name" value="DNA-3-METHYLADENINE GLYCOSYLASE 1"/>
    <property type="match status" value="1"/>
</dbReference>
<dbReference type="InterPro" id="IPR005019">
    <property type="entry name" value="Adenine_glyco"/>
</dbReference>
<evidence type="ECO:0000313" key="2">
    <source>
        <dbReference type="Proteomes" id="UP000640363"/>
    </source>
</evidence>
<keyword evidence="2" id="KW-1185">Reference proteome</keyword>